<evidence type="ECO:0000259" key="5">
    <source>
        <dbReference type="PROSITE" id="PS52003"/>
    </source>
</evidence>
<name>A0A4X2LY54_VOMUR</name>
<reference evidence="7" key="1">
    <citation type="submission" date="2018-12" db="EMBL/GenBank/DDBJ databases">
        <authorList>
            <person name="Yazar S."/>
        </authorList>
    </citation>
    <scope>NUCLEOTIDE SEQUENCE [LARGE SCALE GENOMIC DNA]</scope>
</reference>
<gene>
    <name evidence="6" type="primary">POU2AF3</name>
</gene>
<evidence type="ECO:0000256" key="1">
    <source>
        <dbReference type="ARBA" id="ARBA00023015"/>
    </source>
</evidence>
<reference evidence="6" key="3">
    <citation type="submission" date="2025-09" db="UniProtKB">
        <authorList>
            <consortium name="Ensembl"/>
        </authorList>
    </citation>
    <scope>IDENTIFICATION</scope>
</reference>
<evidence type="ECO:0000256" key="3">
    <source>
        <dbReference type="ARBA" id="ARBA00023163"/>
    </source>
</evidence>
<feature type="domain" description="OCA" evidence="5">
    <location>
        <begin position="30"/>
        <end position="52"/>
    </location>
</feature>
<evidence type="ECO:0000313" key="7">
    <source>
        <dbReference type="Proteomes" id="UP000314987"/>
    </source>
</evidence>
<dbReference type="InterPro" id="IPR043265">
    <property type="entry name" value="OCAT2"/>
</dbReference>
<evidence type="ECO:0000313" key="6">
    <source>
        <dbReference type="Ensembl" id="ENSVURP00010025922.1"/>
    </source>
</evidence>
<keyword evidence="7" id="KW-1185">Reference proteome</keyword>
<dbReference type="PANTHER" id="PTHR36689:SF1">
    <property type="entry name" value="POU CLASS 2 HOMEOBOX ASSOCIATING FACTOR 3"/>
    <property type="match status" value="1"/>
</dbReference>
<protein>
    <submittedName>
        <fullName evidence="6">POU class 2 homeobox associating factor 3</fullName>
    </submittedName>
</protein>
<dbReference type="GO" id="GO:0003677">
    <property type="term" value="F:DNA binding"/>
    <property type="evidence" value="ECO:0007669"/>
    <property type="project" value="Ensembl"/>
</dbReference>
<evidence type="ECO:0000256" key="2">
    <source>
        <dbReference type="ARBA" id="ARBA00023159"/>
    </source>
</evidence>
<evidence type="ECO:0000256" key="4">
    <source>
        <dbReference type="SAM" id="MobiDB-lite"/>
    </source>
</evidence>
<feature type="region of interest" description="Disordered" evidence="4">
    <location>
        <begin position="1"/>
        <end position="33"/>
    </location>
</feature>
<dbReference type="PROSITE" id="PS52003">
    <property type="entry name" value="OCA"/>
    <property type="match status" value="1"/>
</dbReference>
<dbReference type="STRING" id="29139.ENSVURP00010025922"/>
<dbReference type="GeneTree" id="ENSGT00420000030454"/>
<keyword evidence="2" id="KW-0010">Activator</keyword>
<feature type="compositionally biased region" description="Basic and acidic residues" evidence="4">
    <location>
        <begin position="1"/>
        <end position="30"/>
    </location>
</feature>
<dbReference type="Proteomes" id="UP000314987">
    <property type="component" value="Unassembled WGS sequence"/>
</dbReference>
<keyword evidence="1" id="KW-0805">Transcription regulation</keyword>
<sequence length="280" mass="31095">SPGSRPERRRAAQRREVKGRETGGGPEKKPKVYQGVRVKITVKELLQQRRAHQAASGGILSQSSSVQFPEALSPSSAAPYLEPEHISPAPNYFQPRQFSSCVSCEENPSCLDQVFESYLPTESLLDHSLSSTQGVPLCFPDSFQDTPFCFNQSLAPGSPSDSSALSSPLEYSYSPPQQPSLTPVTYSCPSSLDTRDYGHPPEEYSYHHFHSHPRYSCYTSSSSSSVCYCTSCETQHLDTIKVSEYFSYPDTDCIDYSHSLPTAVADDFYRREADCDICYS</sequence>
<feature type="region of interest" description="Disordered" evidence="4">
    <location>
        <begin position="160"/>
        <end position="182"/>
    </location>
</feature>
<organism evidence="6 7">
    <name type="scientific">Vombatus ursinus</name>
    <name type="common">Common wombat</name>
    <dbReference type="NCBI Taxonomy" id="29139"/>
    <lineage>
        <taxon>Eukaryota</taxon>
        <taxon>Metazoa</taxon>
        <taxon>Chordata</taxon>
        <taxon>Craniata</taxon>
        <taxon>Vertebrata</taxon>
        <taxon>Euteleostomi</taxon>
        <taxon>Mammalia</taxon>
        <taxon>Metatheria</taxon>
        <taxon>Diprotodontia</taxon>
        <taxon>Vombatidae</taxon>
        <taxon>Vombatus</taxon>
    </lineage>
</organism>
<dbReference type="GO" id="GO:0070974">
    <property type="term" value="F:POU domain binding"/>
    <property type="evidence" value="ECO:0007669"/>
    <property type="project" value="InterPro"/>
</dbReference>
<dbReference type="GO" id="GO:0005654">
    <property type="term" value="C:nucleoplasm"/>
    <property type="evidence" value="ECO:0007669"/>
    <property type="project" value="Ensembl"/>
</dbReference>
<proteinExistence type="predicted"/>
<dbReference type="Ensembl" id="ENSVURT00010029521.1">
    <property type="protein sequence ID" value="ENSVURP00010025922.1"/>
    <property type="gene ID" value="ENSVURG00010019857.1"/>
</dbReference>
<dbReference type="AlphaFoldDB" id="A0A4X2LY54"/>
<reference evidence="6" key="2">
    <citation type="submission" date="2025-08" db="UniProtKB">
        <authorList>
            <consortium name="Ensembl"/>
        </authorList>
    </citation>
    <scope>IDENTIFICATION</scope>
</reference>
<dbReference type="OMA" id="HGYPQED"/>
<accession>A0A4X2LY54</accession>
<dbReference type="InterPro" id="IPR047571">
    <property type="entry name" value="OCA"/>
</dbReference>
<dbReference type="GO" id="GO:0003713">
    <property type="term" value="F:transcription coactivator activity"/>
    <property type="evidence" value="ECO:0007669"/>
    <property type="project" value="Ensembl"/>
</dbReference>
<dbReference type="PANTHER" id="PTHR36689">
    <property type="entry name" value="COLORECTAL CANCER-ASSOCIATED PROTEIN 2"/>
    <property type="match status" value="1"/>
</dbReference>
<dbReference type="GO" id="GO:0005829">
    <property type="term" value="C:cytosol"/>
    <property type="evidence" value="ECO:0007669"/>
    <property type="project" value="Ensembl"/>
</dbReference>
<keyword evidence="3" id="KW-0804">Transcription</keyword>